<sequence length="211" mass="23404">MTLPANAFSTYMEQPPDTEDDLSTPTTTTAAATITQNHENQQRSGTRHPVYRGVRKRRWGKWVSEIREPRKKSRIWLGSFPVPEMAAKAYDVAAYCLKGRKAQLNFPDEVEHLPRPSTSTARDIQAAAAKAAQTMKSSSTARSTDQDHHRDVLDGGGVDDFWGEIELPELMNSGTCYSNSCGWSTFTGETVKRSTFTGETALTWPEGEACL</sequence>
<dbReference type="FunFam" id="3.30.730.10:FF:000001">
    <property type="entry name" value="Ethylene-responsive transcription factor 2"/>
    <property type="match status" value="1"/>
</dbReference>
<keyword evidence="2" id="KW-0805">Transcription regulation</keyword>
<proteinExistence type="inferred from homology"/>
<dbReference type="GO" id="GO:0003700">
    <property type="term" value="F:DNA-binding transcription factor activity"/>
    <property type="evidence" value="ECO:0007669"/>
    <property type="project" value="InterPro"/>
</dbReference>
<evidence type="ECO:0000313" key="10">
    <source>
        <dbReference type="EMBL" id="PRQ58504.1"/>
    </source>
</evidence>
<evidence type="ECO:0000256" key="7">
    <source>
        <dbReference type="ARBA" id="ARBA00024343"/>
    </source>
</evidence>
<dbReference type="SMART" id="SM00380">
    <property type="entry name" value="AP2"/>
    <property type="match status" value="1"/>
</dbReference>
<name>A0A2P6SIK6_ROSCH</name>
<gene>
    <name evidence="10" type="ORF">RchiOBHm_Chr1g0360021</name>
</gene>
<dbReference type="Gene3D" id="3.30.730.10">
    <property type="entry name" value="AP2/ERF domain"/>
    <property type="match status" value="1"/>
</dbReference>
<dbReference type="GO" id="GO:0005634">
    <property type="term" value="C:nucleus"/>
    <property type="evidence" value="ECO:0007669"/>
    <property type="project" value="UniProtKB-SubCell"/>
</dbReference>
<evidence type="ECO:0000256" key="3">
    <source>
        <dbReference type="ARBA" id="ARBA00023125"/>
    </source>
</evidence>
<feature type="region of interest" description="Disordered" evidence="8">
    <location>
        <begin position="1"/>
        <end position="27"/>
    </location>
</feature>
<comment type="caution">
    <text evidence="10">The sequence shown here is derived from an EMBL/GenBank/DDBJ whole genome shotgun (WGS) entry which is preliminary data.</text>
</comment>
<dbReference type="InterPro" id="IPR051032">
    <property type="entry name" value="AP2/ERF_TF_ERF_subfamily"/>
</dbReference>
<evidence type="ECO:0000256" key="5">
    <source>
        <dbReference type="ARBA" id="ARBA00023163"/>
    </source>
</evidence>
<comment type="subcellular location">
    <subcellularLocation>
        <location evidence="1">Nucleus</location>
    </subcellularLocation>
</comment>
<dbReference type="STRING" id="74649.A0A2P6SIK6"/>
<dbReference type="InterPro" id="IPR036955">
    <property type="entry name" value="AP2/ERF_dom_sf"/>
</dbReference>
<evidence type="ECO:0000259" key="9">
    <source>
        <dbReference type="PROSITE" id="PS51032"/>
    </source>
</evidence>
<evidence type="ECO:0000256" key="6">
    <source>
        <dbReference type="ARBA" id="ARBA00023242"/>
    </source>
</evidence>
<dbReference type="Gramene" id="PRQ58504">
    <property type="protein sequence ID" value="PRQ58504"/>
    <property type="gene ID" value="RchiOBHm_Chr1g0360021"/>
</dbReference>
<evidence type="ECO:0000256" key="4">
    <source>
        <dbReference type="ARBA" id="ARBA00023159"/>
    </source>
</evidence>
<dbReference type="PANTHER" id="PTHR31985:SF151">
    <property type="entry name" value="ETHYLENE-RESPONSIVE TRANSCRIPTION FACTOR ERF023"/>
    <property type="match status" value="1"/>
</dbReference>
<reference evidence="10 11" key="1">
    <citation type="journal article" date="2018" name="Nat. Genet.">
        <title>The Rosa genome provides new insights in the design of modern roses.</title>
        <authorList>
            <person name="Bendahmane M."/>
        </authorList>
    </citation>
    <scope>NUCLEOTIDE SEQUENCE [LARGE SCALE GENOMIC DNA]</scope>
    <source>
        <strain evidence="11">cv. Old Blush</strain>
    </source>
</reference>
<dbReference type="OMA" id="LPELMNC"/>
<dbReference type="InterPro" id="IPR001471">
    <property type="entry name" value="AP2/ERF_dom"/>
</dbReference>
<keyword evidence="4" id="KW-0010">Activator</keyword>
<dbReference type="PROSITE" id="PS51032">
    <property type="entry name" value="AP2_ERF"/>
    <property type="match status" value="1"/>
</dbReference>
<feature type="domain" description="AP2/ERF" evidence="9">
    <location>
        <begin position="50"/>
        <end position="107"/>
    </location>
</feature>
<dbReference type="EMBL" id="PDCK01000039">
    <property type="protein sequence ID" value="PRQ58504.1"/>
    <property type="molecule type" value="Genomic_DNA"/>
</dbReference>
<dbReference type="InterPro" id="IPR016177">
    <property type="entry name" value="DNA-bd_dom_sf"/>
</dbReference>
<accession>A0A2P6SIK6</accession>
<evidence type="ECO:0000256" key="2">
    <source>
        <dbReference type="ARBA" id="ARBA00023015"/>
    </source>
</evidence>
<keyword evidence="5" id="KW-0804">Transcription</keyword>
<comment type="similarity">
    <text evidence="7">Belongs to the AP2/ERF transcription factor family. ERF subfamily.</text>
</comment>
<dbReference type="AlphaFoldDB" id="A0A2P6SIK6"/>
<keyword evidence="11" id="KW-1185">Reference proteome</keyword>
<dbReference type="Pfam" id="PF00847">
    <property type="entry name" value="AP2"/>
    <property type="match status" value="1"/>
</dbReference>
<dbReference type="PANTHER" id="PTHR31985">
    <property type="entry name" value="ETHYLENE-RESPONSIVE TRANSCRIPTION FACTOR ERF042-RELATED"/>
    <property type="match status" value="1"/>
</dbReference>
<evidence type="ECO:0000256" key="1">
    <source>
        <dbReference type="ARBA" id="ARBA00004123"/>
    </source>
</evidence>
<dbReference type="GO" id="GO:0003677">
    <property type="term" value="F:DNA binding"/>
    <property type="evidence" value="ECO:0007669"/>
    <property type="project" value="UniProtKB-KW"/>
</dbReference>
<dbReference type="CDD" id="cd00018">
    <property type="entry name" value="AP2"/>
    <property type="match status" value="1"/>
</dbReference>
<organism evidence="10 11">
    <name type="scientific">Rosa chinensis</name>
    <name type="common">China rose</name>
    <dbReference type="NCBI Taxonomy" id="74649"/>
    <lineage>
        <taxon>Eukaryota</taxon>
        <taxon>Viridiplantae</taxon>
        <taxon>Streptophyta</taxon>
        <taxon>Embryophyta</taxon>
        <taxon>Tracheophyta</taxon>
        <taxon>Spermatophyta</taxon>
        <taxon>Magnoliopsida</taxon>
        <taxon>eudicotyledons</taxon>
        <taxon>Gunneridae</taxon>
        <taxon>Pentapetalae</taxon>
        <taxon>rosids</taxon>
        <taxon>fabids</taxon>
        <taxon>Rosales</taxon>
        <taxon>Rosaceae</taxon>
        <taxon>Rosoideae</taxon>
        <taxon>Rosoideae incertae sedis</taxon>
        <taxon>Rosa</taxon>
    </lineage>
</organism>
<dbReference type="Proteomes" id="UP000238479">
    <property type="component" value="Chromosome 1"/>
</dbReference>
<protein>
    <submittedName>
        <fullName evidence="10">Putative transcription factor AP2-EREBP family</fullName>
    </submittedName>
</protein>
<dbReference type="PRINTS" id="PR00367">
    <property type="entry name" value="ETHRSPELEMNT"/>
</dbReference>
<keyword evidence="6" id="KW-0539">Nucleus</keyword>
<keyword evidence="3" id="KW-0238">DNA-binding</keyword>
<evidence type="ECO:0000313" key="11">
    <source>
        <dbReference type="Proteomes" id="UP000238479"/>
    </source>
</evidence>
<dbReference type="SUPFAM" id="SSF54171">
    <property type="entry name" value="DNA-binding domain"/>
    <property type="match status" value="1"/>
</dbReference>
<evidence type="ECO:0000256" key="8">
    <source>
        <dbReference type="SAM" id="MobiDB-lite"/>
    </source>
</evidence>